<organism evidence="6 7">
    <name type="scientific">Thalassococcus lentus</name>
    <dbReference type="NCBI Taxonomy" id="1210524"/>
    <lineage>
        <taxon>Bacteria</taxon>
        <taxon>Pseudomonadati</taxon>
        <taxon>Pseudomonadota</taxon>
        <taxon>Alphaproteobacteria</taxon>
        <taxon>Rhodobacterales</taxon>
        <taxon>Roseobacteraceae</taxon>
        <taxon>Thalassococcus</taxon>
    </lineage>
</organism>
<dbReference type="GO" id="GO:0032259">
    <property type="term" value="P:methylation"/>
    <property type="evidence" value="ECO:0007669"/>
    <property type="project" value="UniProtKB-KW"/>
</dbReference>
<dbReference type="Pfam" id="PF06253">
    <property type="entry name" value="MTTB"/>
    <property type="match status" value="1"/>
</dbReference>
<evidence type="ECO:0000313" key="6">
    <source>
        <dbReference type="EMBL" id="MDA7425407.1"/>
    </source>
</evidence>
<evidence type="ECO:0000256" key="4">
    <source>
        <dbReference type="PIRNR" id="PIRNR037567"/>
    </source>
</evidence>
<comment type="similarity">
    <text evidence="1 4">Belongs to the trimethylamine methyltransferase family.</text>
</comment>
<dbReference type="InterPro" id="IPR038601">
    <property type="entry name" value="MttB-like_sf"/>
</dbReference>
<evidence type="ECO:0000256" key="3">
    <source>
        <dbReference type="ARBA" id="ARBA00022679"/>
    </source>
</evidence>
<comment type="caution">
    <text evidence="6">The sequence shown here is derived from an EMBL/GenBank/DDBJ whole genome shotgun (WGS) entry which is preliminary data.</text>
</comment>
<reference evidence="6 7" key="1">
    <citation type="submission" date="2023-01" db="EMBL/GenBank/DDBJ databases">
        <title>Thalassococcus onchidii sp. nov., isolated from a marine invertebrate from the South China Sea.</title>
        <authorList>
            <person name="Xu S."/>
            <person name="Liu Z."/>
            <person name="Xu Y."/>
        </authorList>
    </citation>
    <scope>NUCLEOTIDE SEQUENCE [LARGE SCALE GENOMIC DNA]</scope>
    <source>
        <strain evidence="6 7">KCTC 32084</strain>
    </source>
</reference>
<keyword evidence="2 6" id="KW-0489">Methyltransferase</keyword>
<feature type="region of interest" description="Disordered" evidence="5">
    <location>
        <begin position="1"/>
        <end position="26"/>
    </location>
</feature>
<evidence type="ECO:0000256" key="1">
    <source>
        <dbReference type="ARBA" id="ARBA00007137"/>
    </source>
</evidence>
<dbReference type="InterPro" id="IPR010426">
    <property type="entry name" value="MTTB_MeTrfase"/>
</dbReference>
<dbReference type="PIRSF" id="PIRSF037567">
    <property type="entry name" value="MTTB_MeTrfase"/>
    <property type="match status" value="1"/>
</dbReference>
<dbReference type="Gene3D" id="3.20.20.480">
    <property type="entry name" value="Trimethylamine methyltransferase-like"/>
    <property type="match status" value="1"/>
</dbReference>
<evidence type="ECO:0000256" key="5">
    <source>
        <dbReference type="SAM" id="MobiDB-lite"/>
    </source>
</evidence>
<sequence length="502" mass="54294">MARRSRTRPASSGSDKNLRHLSHPFDPQSIFTTDRVEHMHNLALRLLQEHGIDVLDDEAIDLLSQNGAIVSDQRVRIGPEMVTEALRTAPQRFQMRAANPGRDQDVYPGRLLFSPGGGCPNVSDRINGRRPGDLASYADAVRLMQSFDVIHKLSPAPEPQDIPVHLRHYAMLRTQISLSDKPLTVYARGRAQVEQSFELIREALGVADDDFSGSAWCSTVINTNSPRLLDRPMAQGLMDFARAGQLAIVTPFCLAGAMAPITVAGALVLQHAEALAAITLNQLVRPGAPVLYGGFGSNVDMRSGAPAFGTPEQIQMAIGSGQLARHIGLPWRSAAGTASNANDMQAAQETSMALWGTLQAGATMVFHACGWLEGGLTLGFEKFVADIEMLQTIAHLCQPPAADDDAMGWDALISVDPGGHFFDTQQTMERYRDAFAEPLLADLSNHGTWMASGGQTAEERATALWMQKLADFQPPEGAQDRAERIATMIERMTAGGGAPLIE</sequence>
<accession>A0ABT4XTX4</accession>
<name>A0ABT4XTX4_9RHOB</name>
<keyword evidence="7" id="KW-1185">Reference proteome</keyword>
<dbReference type="Proteomes" id="UP001210720">
    <property type="component" value="Unassembled WGS sequence"/>
</dbReference>
<proteinExistence type="inferred from homology"/>
<dbReference type="GO" id="GO:0008168">
    <property type="term" value="F:methyltransferase activity"/>
    <property type="evidence" value="ECO:0007669"/>
    <property type="project" value="UniProtKB-KW"/>
</dbReference>
<keyword evidence="3 4" id="KW-0808">Transferase</keyword>
<evidence type="ECO:0000256" key="2">
    <source>
        <dbReference type="ARBA" id="ARBA00022603"/>
    </source>
</evidence>
<dbReference type="EC" id="2.1.1.-" evidence="4"/>
<evidence type="ECO:0000313" key="7">
    <source>
        <dbReference type="Proteomes" id="UP001210720"/>
    </source>
</evidence>
<dbReference type="RefSeq" id="WP_271432746.1">
    <property type="nucleotide sequence ID" value="NZ_JAQIOY010000003.1"/>
</dbReference>
<dbReference type="EMBL" id="JAQIOY010000003">
    <property type="protein sequence ID" value="MDA7425407.1"/>
    <property type="molecule type" value="Genomic_DNA"/>
</dbReference>
<gene>
    <name evidence="6" type="ORF">PFY00_11765</name>
</gene>
<protein>
    <recommendedName>
        <fullName evidence="4">Methyltransferase</fullName>
        <ecNumber evidence="4">2.1.1.-</ecNumber>
    </recommendedName>
</protein>